<evidence type="ECO:0000313" key="2">
    <source>
        <dbReference type="EMBL" id="OLP88751.1"/>
    </source>
</evidence>
<sequence>MLGLRQACWTPPSEKYIVHLLPHWNWEEDSCSGTCRKVGASGAMLVTVWVYSNVEEVELIHPNGTSMGRQTSTPCSHVEWEVPFLAGNLTARGYVKGKVVQSATVHTTQGPKALRLRIKVARGSGSAQSRRLLEDSHFEVRLVRNLAWQHVLGSGVAPADTELPEVGSWANWGTARHASAALDPAHFLLVSGMTAVDETCLAGS</sequence>
<evidence type="ECO:0000259" key="1">
    <source>
        <dbReference type="Pfam" id="PF16355"/>
    </source>
</evidence>
<dbReference type="OrthoDB" id="446720at2759"/>
<keyword evidence="3" id="KW-1185">Reference proteome</keyword>
<dbReference type="Gene3D" id="2.60.40.10">
    <property type="entry name" value="Immunoglobulins"/>
    <property type="match status" value="1"/>
</dbReference>
<evidence type="ECO:0000313" key="3">
    <source>
        <dbReference type="Proteomes" id="UP000186817"/>
    </source>
</evidence>
<comment type="caution">
    <text evidence="2">The sequence shown here is derived from an EMBL/GenBank/DDBJ whole genome shotgun (WGS) entry which is preliminary data.</text>
</comment>
<name>A0A1Q9D0R0_SYMMI</name>
<dbReference type="EMBL" id="LSRX01000796">
    <property type="protein sequence ID" value="OLP88751.1"/>
    <property type="molecule type" value="Genomic_DNA"/>
</dbReference>
<dbReference type="PANTHER" id="PTHR42732:SF1">
    <property type="entry name" value="BETA-MANNOSIDASE"/>
    <property type="match status" value="1"/>
</dbReference>
<gene>
    <name evidence="2" type="ORF">AK812_SmicGene29880</name>
</gene>
<dbReference type="AlphaFoldDB" id="A0A1Q9D0R0"/>
<dbReference type="PANTHER" id="PTHR42732">
    <property type="entry name" value="BETA-GALACTOSIDASE"/>
    <property type="match status" value="1"/>
</dbReference>
<reference evidence="2 3" key="1">
    <citation type="submission" date="2016-02" db="EMBL/GenBank/DDBJ databases">
        <title>Genome analysis of coral dinoflagellate symbionts highlights evolutionary adaptations to a symbiotic lifestyle.</title>
        <authorList>
            <person name="Aranda M."/>
            <person name="Li Y."/>
            <person name="Liew Y.J."/>
            <person name="Baumgarten S."/>
            <person name="Simakov O."/>
            <person name="Wilson M."/>
            <person name="Piel J."/>
            <person name="Ashoor H."/>
            <person name="Bougouffa S."/>
            <person name="Bajic V.B."/>
            <person name="Ryu T."/>
            <person name="Ravasi T."/>
            <person name="Bayer T."/>
            <person name="Micklem G."/>
            <person name="Kim H."/>
            <person name="Bhak J."/>
            <person name="Lajeunesse T.C."/>
            <person name="Voolstra C.R."/>
        </authorList>
    </citation>
    <scope>NUCLEOTIDE SEQUENCE [LARGE SCALE GENOMIC DNA]</scope>
    <source>
        <strain evidence="2 3">CCMP2467</strain>
    </source>
</reference>
<proteinExistence type="predicted"/>
<accession>A0A1Q9D0R0</accession>
<organism evidence="2 3">
    <name type="scientific">Symbiodinium microadriaticum</name>
    <name type="common">Dinoflagellate</name>
    <name type="synonym">Zooxanthella microadriatica</name>
    <dbReference type="NCBI Taxonomy" id="2951"/>
    <lineage>
        <taxon>Eukaryota</taxon>
        <taxon>Sar</taxon>
        <taxon>Alveolata</taxon>
        <taxon>Dinophyceae</taxon>
        <taxon>Suessiales</taxon>
        <taxon>Symbiodiniaceae</taxon>
        <taxon>Symbiodinium</taxon>
    </lineage>
</organism>
<dbReference type="InterPro" id="IPR013783">
    <property type="entry name" value="Ig-like_fold"/>
</dbReference>
<dbReference type="InterPro" id="IPR051913">
    <property type="entry name" value="GH2_Domain-Containing"/>
</dbReference>
<protein>
    <submittedName>
        <fullName evidence="2">Beta-galactosidase BoGH2A</fullName>
    </submittedName>
</protein>
<feature type="domain" description="DUF4982" evidence="1">
    <location>
        <begin position="46"/>
        <end position="100"/>
    </location>
</feature>
<dbReference type="Proteomes" id="UP000186817">
    <property type="component" value="Unassembled WGS sequence"/>
</dbReference>
<dbReference type="Pfam" id="PF16355">
    <property type="entry name" value="DUF4982"/>
    <property type="match status" value="1"/>
</dbReference>
<dbReference type="InterPro" id="IPR032311">
    <property type="entry name" value="DUF4982"/>
</dbReference>